<evidence type="ECO:0000256" key="7">
    <source>
        <dbReference type="SAM" id="Phobius"/>
    </source>
</evidence>
<feature type="compositionally biased region" description="Polar residues" evidence="6">
    <location>
        <begin position="1"/>
        <end position="10"/>
    </location>
</feature>
<accession>A0ABP8PLZ3</accession>
<sequence>MITSQKTTEVPTPAAAESSGASATRRARAMYAVEAIGTFFLVFTVGAAVDRGSPFTPLAIGAVVVVMIYAGGHLSGGHYNPGGDLGRAGAAVHPFDLSKVWPHADYP</sequence>
<proteinExistence type="inferred from homology"/>
<feature type="compositionally biased region" description="Low complexity" evidence="6">
    <location>
        <begin position="14"/>
        <end position="23"/>
    </location>
</feature>
<evidence type="ECO:0000256" key="3">
    <source>
        <dbReference type="ARBA" id="ARBA00022989"/>
    </source>
</evidence>
<organism evidence="8 9">
    <name type="scientific">Rhodococcus olei</name>
    <dbReference type="NCBI Taxonomy" id="2161675"/>
    <lineage>
        <taxon>Bacteria</taxon>
        <taxon>Bacillati</taxon>
        <taxon>Actinomycetota</taxon>
        <taxon>Actinomycetes</taxon>
        <taxon>Mycobacteriales</taxon>
        <taxon>Nocardiaceae</taxon>
        <taxon>Rhodococcus</taxon>
    </lineage>
</organism>
<evidence type="ECO:0000256" key="6">
    <source>
        <dbReference type="SAM" id="MobiDB-lite"/>
    </source>
</evidence>
<keyword evidence="5" id="KW-0813">Transport</keyword>
<dbReference type="Gene3D" id="1.20.1080.10">
    <property type="entry name" value="Glycerol uptake facilitator protein"/>
    <property type="match status" value="1"/>
</dbReference>
<evidence type="ECO:0000313" key="9">
    <source>
        <dbReference type="Proteomes" id="UP001501183"/>
    </source>
</evidence>
<keyword evidence="9" id="KW-1185">Reference proteome</keyword>
<dbReference type="PRINTS" id="PR00783">
    <property type="entry name" value="MINTRINSICP"/>
</dbReference>
<name>A0ABP8PLZ3_9NOCA</name>
<dbReference type="InterPro" id="IPR023271">
    <property type="entry name" value="Aquaporin-like"/>
</dbReference>
<dbReference type="EMBL" id="BAABFB010000072">
    <property type="protein sequence ID" value="GAA4488112.1"/>
    <property type="molecule type" value="Genomic_DNA"/>
</dbReference>
<dbReference type="InterPro" id="IPR000425">
    <property type="entry name" value="MIP"/>
</dbReference>
<reference evidence="9" key="1">
    <citation type="journal article" date="2019" name="Int. J. Syst. Evol. Microbiol.">
        <title>The Global Catalogue of Microorganisms (GCM) 10K type strain sequencing project: providing services to taxonomists for standard genome sequencing and annotation.</title>
        <authorList>
            <consortium name="The Broad Institute Genomics Platform"/>
            <consortium name="The Broad Institute Genome Sequencing Center for Infectious Disease"/>
            <person name="Wu L."/>
            <person name="Ma J."/>
        </authorList>
    </citation>
    <scope>NUCLEOTIDE SEQUENCE [LARGE SCALE GENOMIC DNA]</scope>
    <source>
        <strain evidence="9">JCM 32206</strain>
    </source>
</reference>
<feature type="transmembrane region" description="Helical" evidence="7">
    <location>
        <begin position="55"/>
        <end position="72"/>
    </location>
</feature>
<evidence type="ECO:0008006" key="10">
    <source>
        <dbReference type="Google" id="ProtNLM"/>
    </source>
</evidence>
<evidence type="ECO:0000256" key="2">
    <source>
        <dbReference type="ARBA" id="ARBA00022692"/>
    </source>
</evidence>
<feature type="transmembrane region" description="Helical" evidence="7">
    <location>
        <begin position="29"/>
        <end position="49"/>
    </location>
</feature>
<dbReference type="RefSeq" id="WP_345351299.1">
    <property type="nucleotide sequence ID" value="NZ_BAABFB010000072.1"/>
</dbReference>
<gene>
    <name evidence="8" type="ORF">GCM10023094_47360</name>
</gene>
<dbReference type="SUPFAM" id="SSF81338">
    <property type="entry name" value="Aquaporin-like"/>
    <property type="match status" value="1"/>
</dbReference>
<comment type="subcellular location">
    <subcellularLocation>
        <location evidence="1">Membrane</location>
        <topology evidence="1">Multi-pass membrane protein</topology>
    </subcellularLocation>
</comment>
<evidence type="ECO:0000256" key="5">
    <source>
        <dbReference type="RuleBase" id="RU000477"/>
    </source>
</evidence>
<dbReference type="Pfam" id="PF00230">
    <property type="entry name" value="MIP"/>
    <property type="match status" value="1"/>
</dbReference>
<evidence type="ECO:0000313" key="8">
    <source>
        <dbReference type="EMBL" id="GAA4488112.1"/>
    </source>
</evidence>
<keyword evidence="2 5" id="KW-0812">Transmembrane</keyword>
<dbReference type="Proteomes" id="UP001501183">
    <property type="component" value="Unassembled WGS sequence"/>
</dbReference>
<protein>
    <recommendedName>
        <fullName evidence="10">Major intrinsic protein</fullName>
    </recommendedName>
</protein>
<keyword evidence="4 7" id="KW-0472">Membrane</keyword>
<evidence type="ECO:0000256" key="4">
    <source>
        <dbReference type="ARBA" id="ARBA00023136"/>
    </source>
</evidence>
<keyword evidence="3 7" id="KW-1133">Transmembrane helix</keyword>
<comment type="similarity">
    <text evidence="5">Belongs to the MIP/aquaporin (TC 1.A.8) family.</text>
</comment>
<feature type="region of interest" description="Disordered" evidence="6">
    <location>
        <begin position="1"/>
        <end position="23"/>
    </location>
</feature>
<evidence type="ECO:0000256" key="1">
    <source>
        <dbReference type="ARBA" id="ARBA00004141"/>
    </source>
</evidence>
<comment type="caution">
    <text evidence="8">The sequence shown here is derived from an EMBL/GenBank/DDBJ whole genome shotgun (WGS) entry which is preliminary data.</text>
</comment>